<dbReference type="GO" id="GO:0071949">
    <property type="term" value="F:FAD binding"/>
    <property type="evidence" value="ECO:0007669"/>
    <property type="project" value="InterPro"/>
</dbReference>
<reference evidence="4" key="2">
    <citation type="submission" date="2021-04" db="EMBL/GenBank/DDBJ databases">
        <authorList>
            <person name="Gilroy R."/>
        </authorList>
    </citation>
    <scope>NUCLEOTIDE SEQUENCE</scope>
    <source>
        <strain evidence="4">ChiSjej1B19-8411</strain>
    </source>
</reference>
<dbReference type="SUPFAM" id="SSF56176">
    <property type="entry name" value="FAD-binding/transporter-associated domain-like"/>
    <property type="match status" value="1"/>
</dbReference>
<dbReference type="SUPFAM" id="SSF55447">
    <property type="entry name" value="CO dehydrogenase flavoprotein C-terminal domain-like"/>
    <property type="match status" value="1"/>
</dbReference>
<dbReference type="InterPro" id="IPR016166">
    <property type="entry name" value="FAD-bd_PCMH"/>
</dbReference>
<dbReference type="EMBL" id="DXEX01000147">
    <property type="protein sequence ID" value="HIX59383.1"/>
    <property type="molecule type" value="Genomic_DNA"/>
</dbReference>
<dbReference type="Gene3D" id="3.30.465.10">
    <property type="match status" value="1"/>
</dbReference>
<accession>A0A9D1WI88</accession>
<dbReference type="Pfam" id="PF00941">
    <property type="entry name" value="FAD_binding_5"/>
    <property type="match status" value="1"/>
</dbReference>
<evidence type="ECO:0000256" key="1">
    <source>
        <dbReference type="ARBA" id="ARBA00022630"/>
    </source>
</evidence>
<dbReference type="InterPro" id="IPR016169">
    <property type="entry name" value="FAD-bd_PCMH_sub2"/>
</dbReference>
<dbReference type="PANTHER" id="PTHR42659">
    <property type="entry name" value="XANTHINE DEHYDROGENASE SUBUNIT C-RELATED"/>
    <property type="match status" value="1"/>
</dbReference>
<dbReference type="InterPro" id="IPR051312">
    <property type="entry name" value="Diverse_Substr_Oxidored"/>
</dbReference>
<evidence type="ECO:0000313" key="4">
    <source>
        <dbReference type="EMBL" id="HIX59383.1"/>
    </source>
</evidence>
<dbReference type="InterPro" id="IPR036318">
    <property type="entry name" value="FAD-bd_PCMH-like_sf"/>
</dbReference>
<dbReference type="InterPro" id="IPR005107">
    <property type="entry name" value="CO_DH_flav_C"/>
</dbReference>
<dbReference type="SMART" id="SM01092">
    <property type="entry name" value="CO_deh_flav_C"/>
    <property type="match status" value="1"/>
</dbReference>
<dbReference type="PANTHER" id="PTHR42659:SF9">
    <property type="entry name" value="XANTHINE DEHYDROGENASE FAD-BINDING SUBUNIT XDHB-RELATED"/>
    <property type="match status" value="1"/>
</dbReference>
<dbReference type="PROSITE" id="PS51387">
    <property type="entry name" value="FAD_PCMH"/>
    <property type="match status" value="1"/>
</dbReference>
<evidence type="ECO:0000313" key="5">
    <source>
        <dbReference type="Proteomes" id="UP000886817"/>
    </source>
</evidence>
<keyword evidence="2" id="KW-0560">Oxidoreductase</keyword>
<dbReference type="GO" id="GO:0016491">
    <property type="term" value="F:oxidoreductase activity"/>
    <property type="evidence" value="ECO:0007669"/>
    <property type="project" value="UniProtKB-KW"/>
</dbReference>
<dbReference type="Pfam" id="PF03450">
    <property type="entry name" value="CO_deh_flav_C"/>
    <property type="match status" value="1"/>
</dbReference>
<dbReference type="InterPro" id="IPR002346">
    <property type="entry name" value="Mopterin_DH_FAD-bd"/>
</dbReference>
<sequence>MLTIRNYVQAESLEEAYTLNQKRNARILGGMLWMKMSDGTAGTVIDLCRLGLDSIEETEEQFSIGAMTTLRQFELHPGLHAYTGGMAACAVRDIVGVQFRNMATVGGSTWGRFGFSDVLTFLLSLDTYVELYKGGILPLETFAEMKRDNDILVRILIRKTPGDFVYLAMRNQRTDFPILTCALSRMENEYRAVIGARPGRAMVVRDDQNLLKDGISKASAESFAAYVAKQVPTGSNLRGSAAYRTHLVKVLTRRGTLELGGIQKWN</sequence>
<organism evidence="4 5">
    <name type="scientific">Candidatus Blautia gallistercoris</name>
    <dbReference type="NCBI Taxonomy" id="2838490"/>
    <lineage>
        <taxon>Bacteria</taxon>
        <taxon>Bacillati</taxon>
        <taxon>Bacillota</taxon>
        <taxon>Clostridia</taxon>
        <taxon>Lachnospirales</taxon>
        <taxon>Lachnospiraceae</taxon>
        <taxon>Blautia</taxon>
    </lineage>
</organism>
<protein>
    <submittedName>
        <fullName evidence="4">FAD binding domain-containing protein</fullName>
    </submittedName>
</protein>
<comment type="caution">
    <text evidence="4">The sequence shown here is derived from an EMBL/GenBank/DDBJ whole genome shotgun (WGS) entry which is preliminary data.</text>
</comment>
<feature type="domain" description="FAD-binding PCMH-type" evidence="3">
    <location>
        <begin position="1"/>
        <end position="162"/>
    </location>
</feature>
<dbReference type="Proteomes" id="UP000886817">
    <property type="component" value="Unassembled WGS sequence"/>
</dbReference>
<gene>
    <name evidence="4" type="ORF">IAA45_06695</name>
</gene>
<dbReference type="Gene3D" id="3.30.390.50">
    <property type="entry name" value="CO dehydrogenase flavoprotein, C-terminal domain"/>
    <property type="match status" value="1"/>
</dbReference>
<dbReference type="AlphaFoldDB" id="A0A9D1WI88"/>
<dbReference type="InterPro" id="IPR036683">
    <property type="entry name" value="CO_DH_flav_C_dom_sf"/>
</dbReference>
<proteinExistence type="predicted"/>
<keyword evidence="1" id="KW-0285">Flavoprotein</keyword>
<reference evidence="4" key="1">
    <citation type="journal article" date="2021" name="PeerJ">
        <title>Extensive microbial diversity within the chicken gut microbiome revealed by metagenomics and culture.</title>
        <authorList>
            <person name="Gilroy R."/>
            <person name="Ravi A."/>
            <person name="Getino M."/>
            <person name="Pursley I."/>
            <person name="Horton D.L."/>
            <person name="Alikhan N.F."/>
            <person name="Baker D."/>
            <person name="Gharbi K."/>
            <person name="Hall N."/>
            <person name="Watson M."/>
            <person name="Adriaenssens E.M."/>
            <person name="Foster-Nyarko E."/>
            <person name="Jarju S."/>
            <person name="Secka A."/>
            <person name="Antonio M."/>
            <person name="Oren A."/>
            <person name="Chaudhuri R.R."/>
            <person name="La Ragione R."/>
            <person name="Hildebrand F."/>
            <person name="Pallen M.J."/>
        </authorList>
    </citation>
    <scope>NUCLEOTIDE SEQUENCE</scope>
    <source>
        <strain evidence="4">ChiSjej1B19-8411</strain>
    </source>
</reference>
<evidence type="ECO:0000256" key="2">
    <source>
        <dbReference type="ARBA" id="ARBA00023002"/>
    </source>
</evidence>
<evidence type="ECO:0000259" key="3">
    <source>
        <dbReference type="PROSITE" id="PS51387"/>
    </source>
</evidence>
<name>A0A9D1WI88_9FIRM</name>